<accession>A0AA36N2U3</accession>
<dbReference type="Gene3D" id="1.25.40.10">
    <property type="entry name" value="Tetratricopeptide repeat domain"/>
    <property type="match status" value="1"/>
</dbReference>
<sequence length="218" mass="23538">MARRFVSGNELNDWERSIALLQAWLRGAALREEQLLPALALRNADDLISFNAALHTCTGAARWEEALGLVQELRMEALRPDIYSVTGACSVCSHAGQWQRALALAEEARKGRLHPDALLFSTLLFACEKGSQWELAVEIMADMRRSEVALDALGCGIAIRACAAKGSWDLALWVLAGCEKPGPQAFLAAVDAVEASGAPATPELFEELCRKAASSAVF</sequence>
<dbReference type="Proteomes" id="UP001178507">
    <property type="component" value="Unassembled WGS sequence"/>
</dbReference>
<evidence type="ECO:0000313" key="3">
    <source>
        <dbReference type="EMBL" id="CAJ1387581.1"/>
    </source>
</evidence>
<dbReference type="PANTHER" id="PTHR47447">
    <property type="entry name" value="OS03G0856100 PROTEIN"/>
    <property type="match status" value="1"/>
</dbReference>
<evidence type="ECO:0000313" key="4">
    <source>
        <dbReference type="Proteomes" id="UP001178507"/>
    </source>
</evidence>
<name>A0AA36N2U3_9DINO</name>
<evidence type="ECO:0000256" key="1">
    <source>
        <dbReference type="ARBA" id="ARBA00022737"/>
    </source>
</evidence>
<keyword evidence="4" id="KW-1185">Reference proteome</keyword>
<evidence type="ECO:0000256" key="2">
    <source>
        <dbReference type="PROSITE-ProRule" id="PRU00708"/>
    </source>
</evidence>
<dbReference type="EMBL" id="CAUJNA010001543">
    <property type="protein sequence ID" value="CAJ1387581.1"/>
    <property type="molecule type" value="Genomic_DNA"/>
</dbReference>
<dbReference type="AlphaFoldDB" id="A0AA36N2U3"/>
<dbReference type="InterPro" id="IPR011990">
    <property type="entry name" value="TPR-like_helical_dom_sf"/>
</dbReference>
<proteinExistence type="predicted"/>
<dbReference type="InterPro" id="IPR002885">
    <property type="entry name" value="PPR_rpt"/>
</dbReference>
<evidence type="ECO:0008006" key="5">
    <source>
        <dbReference type="Google" id="ProtNLM"/>
    </source>
</evidence>
<comment type="caution">
    <text evidence="3">The sequence shown here is derived from an EMBL/GenBank/DDBJ whole genome shotgun (WGS) entry which is preliminary data.</text>
</comment>
<reference evidence="3" key="1">
    <citation type="submission" date="2023-08" db="EMBL/GenBank/DDBJ databases">
        <authorList>
            <person name="Chen Y."/>
            <person name="Shah S."/>
            <person name="Dougan E. K."/>
            <person name="Thang M."/>
            <person name="Chan C."/>
        </authorList>
    </citation>
    <scope>NUCLEOTIDE SEQUENCE</scope>
</reference>
<dbReference type="PROSITE" id="PS51375">
    <property type="entry name" value="PPR"/>
    <property type="match status" value="1"/>
</dbReference>
<protein>
    <recommendedName>
        <fullName evidence="5">Pentatricopeptide repeat-containing protein</fullName>
    </recommendedName>
</protein>
<dbReference type="PANTHER" id="PTHR47447:SF17">
    <property type="entry name" value="OS12G0638900 PROTEIN"/>
    <property type="match status" value="1"/>
</dbReference>
<keyword evidence="1" id="KW-0677">Repeat</keyword>
<feature type="repeat" description="PPR" evidence="2">
    <location>
        <begin position="46"/>
        <end position="80"/>
    </location>
</feature>
<organism evidence="3 4">
    <name type="scientific">Effrenium voratum</name>
    <dbReference type="NCBI Taxonomy" id="2562239"/>
    <lineage>
        <taxon>Eukaryota</taxon>
        <taxon>Sar</taxon>
        <taxon>Alveolata</taxon>
        <taxon>Dinophyceae</taxon>
        <taxon>Suessiales</taxon>
        <taxon>Symbiodiniaceae</taxon>
        <taxon>Effrenium</taxon>
    </lineage>
</organism>
<gene>
    <name evidence="3" type="ORF">EVOR1521_LOCUS13630</name>
</gene>